<reference evidence="1 2" key="1">
    <citation type="journal article" date="2015" name="Nature">
        <title>rRNA introns, odd ribosomes, and small enigmatic genomes across a large radiation of phyla.</title>
        <authorList>
            <person name="Brown C.T."/>
            <person name="Hug L.A."/>
            <person name="Thomas B.C."/>
            <person name="Sharon I."/>
            <person name="Castelle C.J."/>
            <person name="Singh A."/>
            <person name="Wilkins M.J."/>
            <person name="Williams K.H."/>
            <person name="Banfield J.F."/>
        </authorList>
    </citation>
    <scope>NUCLEOTIDE SEQUENCE [LARGE SCALE GENOMIC DNA]</scope>
</reference>
<evidence type="ECO:0000313" key="2">
    <source>
        <dbReference type="Proteomes" id="UP000034207"/>
    </source>
</evidence>
<accession>A0A0G0PAJ8</accession>
<dbReference type="EMBL" id="LBVV01000003">
    <property type="protein sequence ID" value="KKQ95144.1"/>
    <property type="molecule type" value="Genomic_DNA"/>
</dbReference>
<dbReference type="AlphaFoldDB" id="A0A0G0PAJ8"/>
<name>A0A0G0PAJ8_UNCC2</name>
<proteinExistence type="predicted"/>
<gene>
    <name evidence="1" type="ORF">UT18_C0003G0003</name>
</gene>
<evidence type="ECO:0000313" key="1">
    <source>
        <dbReference type="EMBL" id="KKQ95144.1"/>
    </source>
</evidence>
<protein>
    <submittedName>
        <fullName evidence="1">Uncharacterized protein</fullName>
    </submittedName>
</protein>
<comment type="caution">
    <text evidence="1">The sequence shown here is derived from an EMBL/GenBank/DDBJ whole genome shotgun (WGS) entry which is preliminary data.</text>
</comment>
<sequence>MYFQNMTLGVEKIDNGTKRPDKEITTSVEFNDSLRVVIPFRTEDESVPRFIKDFSFNMESKTLKPGKRKKEKKMTALAIAKSGHVTVYRMKDF</sequence>
<dbReference type="Proteomes" id="UP000034207">
    <property type="component" value="Unassembled WGS sequence"/>
</dbReference>
<organism evidence="1 2">
    <name type="scientific">candidate division CPR2 bacterium GW2011_GWC2_39_10</name>
    <dbReference type="NCBI Taxonomy" id="1618345"/>
    <lineage>
        <taxon>Bacteria</taxon>
        <taxon>Bacteria division CPR2</taxon>
    </lineage>
</organism>